<dbReference type="EMBL" id="LUKJ01000002">
    <property type="protein sequence ID" value="KZN20454.1"/>
    <property type="molecule type" value="Genomic_DNA"/>
</dbReference>
<accession>A0A166QL39</accession>
<organism evidence="1 2">
    <name type="scientific">Pseudomonas fluorescens</name>
    <dbReference type="NCBI Taxonomy" id="294"/>
    <lineage>
        <taxon>Bacteria</taxon>
        <taxon>Pseudomonadati</taxon>
        <taxon>Pseudomonadota</taxon>
        <taxon>Gammaproteobacteria</taxon>
        <taxon>Pseudomonadales</taxon>
        <taxon>Pseudomonadaceae</taxon>
        <taxon>Pseudomonas</taxon>
    </lineage>
</organism>
<dbReference type="AlphaFoldDB" id="A0A166QL39"/>
<reference evidence="2" key="1">
    <citation type="submission" date="2016-03" db="EMBL/GenBank/DDBJ databases">
        <authorList>
            <person name="Ray J."/>
            <person name="Price M."/>
            <person name="Deutschbauer A."/>
        </authorList>
    </citation>
    <scope>NUCLEOTIDE SEQUENCE [LARGE SCALE GENOMIC DNA]</scope>
    <source>
        <strain evidence="2">FW300-N1B4</strain>
    </source>
</reference>
<evidence type="ECO:0000313" key="1">
    <source>
        <dbReference type="EMBL" id="KZN20454.1"/>
    </source>
</evidence>
<proteinExistence type="predicted"/>
<comment type="caution">
    <text evidence="1">The sequence shown here is derived from an EMBL/GenBank/DDBJ whole genome shotgun (WGS) entry which is preliminary data.</text>
</comment>
<protein>
    <submittedName>
        <fullName evidence="1">Uncharacterized protein</fullName>
    </submittedName>
</protein>
<sequence>MTRKQFRKARVALKMDRFGAFSINDDVPGYQQAKDLFLNARYDCLTARLGGFSTDARTRITLYPLLAA</sequence>
<dbReference type="RefSeq" id="WP_063340498.1">
    <property type="nucleotide sequence ID" value="NZ_LUKJ01000002.1"/>
</dbReference>
<evidence type="ECO:0000313" key="2">
    <source>
        <dbReference type="Proteomes" id="UP000076489"/>
    </source>
</evidence>
<dbReference type="Proteomes" id="UP000076489">
    <property type="component" value="Unassembled WGS sequence"/>
</dbReference>
<reference evidence="1 2" key="2">
    <citation type="journal article" date="2018" name="Nature">
        <title>Mutant phenotypes for thousands of bacterial genes of unknown function.</title>
        <authorList>
            <person name="Price M.N."/>
            <person name="Wetmore K.M."/>
            <person name="Waters R.J."/>
            <person name="Callaghan M."/>
            <person name="Ray J."/>
            <person name="Liu H."/>
            <person name="Kuehl J.V."/>
            <person name="Melnyk R.A."/>
            <person name="Lamson J.S."/>
            <person name="Suh Y."/>
            <person name="Carlson H.K."/>
            <person name="Esquivel Z."/>
            <person name="Sadeeshkumar H."/>
            <person name="Chakraborty R."/>
            <person name="Zane G.M."/>
            <person name="Rubin B.E."/>
            <person name="Wall J.D."/>
            <person name="Visel A."/>
            <person name="Bristow J."/>
            <person name="Blow M.J."/>
            <person name="Arkin A.P."/>
            <person name="Deutschbauer A.M."/>
        </authorList>
    </citation>
    <scope>NUCLEOTIDE SEQUENCE [LARGE SCALE GENOMIC DNA]</scope>
    <source>
        <strain evidence="1 2">FW300-N1B4</strain>
    </source>
</reference>
<gene>
    <name evidence="1" type="ORF">A1D17_02625</name>
</gene>
<name>A0A166QL39_PSEFL</name>